<dbReference type="EMBL" id="UFQQ01000005">
    <property type="protein sequence ID" value="SSW90029.1"/>
    <property type="molecule type" value="Genomic_DNA"/>
</dbReference>
<reference evidence="4 7" key="2">
    <citation type="submission" date="2018-07" db="EMBL/GenBank/DDBJ databases">
        <title>Genomic Encyclopedia of Archaeal and Bacterial Type Strains, Phase II (KMG-II): from individual species to whole genera.</title>
        <authorList>
            <person name="Goeker M."/>
        </authorList>
    </citation>
    <scope>NUCLEOTIDE SEQUENCE [LARGE SCALE GENOMIC DNA]</scope>
    <source>
        <strain evidence="4 7">JA575</strain>
    </source>
</reference>
<name>A0A336JPP2_9BRAD</name>
<gene>
    <name evidence="4" type="ORF">BJ125_10583</name>
    <name evidence="5" type="ORF">SAMN05892882_10583</name>
</gene>
<dbReference type="Pfam" id="PF13231">
    <property type="entry name" value="PMT_2"/>
    <property type="match status" value="1"/>
</dbReference>
<accession>A0A336JPP2</accession>
<organism evidence="5 6">
    <name type="scientific">Rhodopseudomonas pentothenatexigens</name>
    <dbReference type="NCBI Taxonomy" id="999699"/>
    <lineage>
        <taxon>Bacteria</taxon>
        <taxon>Pseudomonadati</taxon>
        <taxon>Pseudomonadota</taxon>
        <taxon>Alphaproteobacteria</taxon>
        <taxon>Hyphomicrobiales</taxon>
        <taxon>Nitrobacteraceae</taxon>
        <taxon>Rhodopseudomonas</taxon>
    </lineage>
</organism>
<evidence type="ECO:0000313" key="7">
    <source>
        <dbReference type="Proteomes" id="UP000256343"/>
    </source>
</evidence>
<dbReference type="AlphaFoldDB" id="A0A336JPP2"/>
<keyword evidence="5" id="KW-0328">Glycosyltransferase</keyword>
<feature type="transmembrane region" description="Helical" evidence="2">
    <location>
        <begin position="486"/>
        <end position="504"/>
    </location>
</feature>
<keyword evidence="2" id="KW-1133">Transmembrane helix</keyword>
<dbReference type="EMBL" id="QRDT01000005">
    <property type="protein sequence ID" value="RED38004.1"/>
    <property type="molecule type" value="Genomic_DNA"/>
</dbReference>
<evidence type="ECO:0000313" key="4">
    <source>
        <dbReference type="EMBL" id="RED38004.1"/>
    </source>
</evidence>
<protein>
    <submittedName>
        <fullName evidence="5">Dolichyl-phosphate-mannose-protein mannosyltransferase</fullName>
    </submittedName>
</protein>
<keyword evidence="5" id="KW-0808">Transferase</keyword>
<sequence>MVDIGRQEDGRTPRPAAAPRPQHSAPSALDKSSRTVRAWPDVAAFLIVLAAAIGTAGLIFADYYGAPDLLWRGFHHDRNSHYSFGLDLALAVRTFDPTWFFGELEKAKVWPPLHGLVLSAVLLIGGIDHRLGIVPSLIGWVMTIAFVWLIARRLFTDRHSGLFAAAVATIFTAASPTFRLISTDVMLEGLGAGLSAAGLWAYLHAEAKPDSRGRWRLLALLLTLLFFHKGNYWGLLIAPLAIAYASEHWSRIVAAARPVWAAIRGQAVLRATAGSPLLILAAAVAGLVAFLYAQGPTELELFGRSVSLYPPENLTTAAYALAFAWWSLTWWRHRTAIDRTLGVAGRALLYWHLTPVAISFLLPHRLSKFLWFVGPANNTDPNSGPWQGLQFYWATFADGFHLAPWLAALVVVLALIGATAIPKLPPGARAVFLFALLAWIGVIIHPQHQGRFMSTWVFAVWICAGTGAGVLQSLTGRWLTPLQRGALATVLAIGLLSVNLLTPMPKAASVYALQAATGPSDLELIRPYIAELDGAHEVAVFTTFGMSKLFAWVLRERCRCHVLVPDPFLAGVASRAAARDAMAARIAQSTADVVLIIDAPRSREESPSVGWVHAKMVGIVDTMADQTRYVRDASYALPIGDATATIWRRR</sequence>
<proteinExistence type="predicted"/>
<dbReference type="Proteomes" id="UP000252631">
    <property type="component" value="Unassembled WGS sequence"/>
</dbReference>
<feature type="transmembrane region" description="Helical" evidence="2">
    <location>
        <begin position="453"/>
        <end position="474"/>
    </location>
</feature>
<feature type="transmembrane region" description="Helical" evidence="2">
    <location>
        <begin position="277"/>
        <end position="294"/>
    </location>
</feature>
<feature type="transmembrane region" description="Helical" evidence="2">
    <location>
        <begin position="314"/>
        <end position="331"/>
    </location>
</feature>
<feature type="transmembrane region" description="Helical" evidence="2">
    <location>
        <begin position="428"/>
        <end position="447"/>
    </location>
</feature>
<feature type="transmembrane region" description="Helical" evidence="2">
    <location>
        <begin position="402"/>
        <end position="421"/>
    </location>
</feature>
<keyword evidence="7" id="KW-1185">Reference proteome</keyword>
<feature type="transmembrane region" description="Helical" evidence="2">
    <location>
        <begin position="133"/>
        <end position="150"/>
    </location>
</feature>
<dbReference type="Proteomes" id="UP000256343">
    <property type="component" value="Unassembled WGS sequence"/>
</dbReference>
<dbReference type="OrthoDB" id="8133951at2"/>
<keyword evidence="2" id="KW-0472">Membrane</keyword>
<evidence type="ECO:0000256" key="1">
    <source>
        <dbReference type="SAM" id="MobiDB-lite"/>
    </source>
</evidence>
<feature type="domain" description="Glycosyltransferase RgtA/B/C/D-like" evidence="3">
    <location>
        <begin position="111"/>
        <end position="255"/>
    </location>
</feature>
<feature type="compositionally biased region" description="Basic and acidic residues" evidence="1">
    <location>
        <begin position="1"/>
        <end position="12"/>
    </location>
</feature>
<dbReference type="GO" id="GO:0016757">
    <property type="term" value="F:glycosyltransferase activity"/>
    <property type="evidence" value="ECO:0007669"/>
    <property type="project" value="UniProtKB-KW"/>
</dbReference>
<feature type="compositionally biased region" description="Low complexity" evidence="1">
    <location>
        <begin position="13"/>
        <end position="28"/>
    </location>
</feature>
<evidence type="ECO:0000259" key="3">
    <source>
        <dbReference type="Pfam" id="PF13231"/>
    </source>
</evidence>
<evidence type="ECO:0000256" key="2">
    <source>
        <dbReference type="SAM" id="Phobius"/>
    </source>
</evidence>
<dbReference type="InterPro" id="IPR038731">
    <property type="entry name" value="RgtA/B/C-like"/>
</dbReference>
<dbReference type="RefSeq" id="WP_114357149.1">
    <property type="nucleotide sequence ID" value="NZ_QRDT01000005.1"/>
</dbReference>
<evidence type="ECO:0000313" key="6">
    <source>
        <dbReference type="Proteomes" id="UP000252631"/>
    </source>
</evidence>
<feature type="transmembrane region" description="Helical" evidence="2">
    <location>
        <begin position="162"/>
        <end position="181"/>
    </location>
</feature>
<feature type="transmembrane region" description="Helical" evidence="2">
    <location>
        <begin position="42"/>
        <end position="61"/>
    </location>
</feature>
<keyword evidence="2" id="KW-0812">Transmembrane</keyword>
<feature type="region of interest" description="Disordered" evidence="1">
    <location>
        <begin position="1"/>
        <end position="32"/>
    </location>
</feature>
<feature type="transmembrane region" description="Helical" evidence="2">
    <location>
        <begin position="217"/>
        <end position="242"/>
    </location>
</feature>
<evidence type="ECO:0000313" key="5">
    <source>
        <dbReference type="EMBL" id="SSW90029.1"/>
    </source>
</evidence>
<reference evidence="5 6" key="1">
    <citation type="submission" date="2017-08" db="EMBL/GenBank/DDBJ databases">
        <authorList>
            <person name="de Groot N.N."/>
        </authorList>
    </citation>
    <scope>NUCLEOTIDE SEQUENCE [LARGE SCALE GENOMIC DNA]</scope>
    <source>
        <strain evidence="5 6">JA575</strain>
    </source>
</reference>